<dbReference type="Gene3D" id="3.30.1490.190">
    <property type="match status" value="1"/>
</dbReference>
<feature type="binding site" evidence="9">
    <location>
        <position position="97"/>
    </location>
    <ligand>
        <name>Zn(2+)</name>
        <dbReference type="ChEBI" id="CHEBI:29105"/>
    </ligand>
</feature>
<keyword evidence="9" id="KW-0479">Metal-binding</keyword>
<comment type="similarity">
    <text evidence="2">Belongs to the Fur family.</text>
</comment>
<proteinExistence type="inferred from homology"/>
<name>A0A345PIR2_9BACI</name>
<evidence type="ECO:0000256" key="5">
    <source>
        <dbReference type="ARBA" id="ARBA00022833"/>
    </source>
</evidence>
<keyword evidence="4" id="KW-0678">Repressor</keyword>
<dbReference type="SUPFAM" id="SSF46785">
    <property type="entry name" value="Winged helix' DNA-binding domain"/>
    <property type="match status" value="1"/>
</dbReference>
<comment type="cofactor">
    <cofactor evidence="10">
        <name>Mn(2+)</name>
        <dbReference type="ChEBI" id="CHEBI:29035"/>
    </cofactor>
    <cofactor evidence="10">
        <name>Fe(2+)</name>
        <dbReference type="ChEBI" id="CHEBI:29033"/>
    </cofactor>
    <text evidence="10">Binds 1 Mn(2+) or Fe(2+) ion per subunit.</text>
</comment>
<evidence type="ECO:0000256" key="10">
    <source>
        <dbReference type="PIRSR" id="PIRSR602481-2"/>
    </source>
</evidence>
<dbReference type="GO" id="GO:0003700">
    <property type="term" value="F:DNA-binding transcription factor activity"/>
    <property type="evidence" value="ECO:0007669"/>
    <property type="project" value="InterPro"/>
</dbReference>
<keyword evidence="7" id="KW-0238">DNA-binding</keyword>
<dbReference type="InterPro" id="IPR036390">
    <property type="entry name" value="WH_DNA-bd_sf"/>
</dbReference>
<comment type="subcellular location">
    <subcellularLocation>
        <location evidence="1">Cytoplasm</location>
    </subcellularLocation>
</comment>
<dbReference type="GO" id="GO:0005737">
    <property type="term" value="C:cytoplasm"/>
    <property type="evidence" value="ECO:0007669"/>
    <property type="project" value="UniProtKB-SubCell"/>
</dbReference>
<dbReference type="GO" id="GO:0045892">
    <property type="term" value="P:negative regulation of DNA-templated transcription"/>
    <property type="evidence" value="ECO:0007669"/>
    <property type="project" value="TreeGrafter"/>
</dbReference>
<feature type="binding site" evidence="9">
    <location>
        <position position="94"/>
    </location>
    <ligand>
        <name>Zn(2+)</name>
        <dbReference type="ChEBI" id="CHEBI:29105"/>
    </ligand>
</feature>
<feature type="binding site" evidence="10">
    <location>
        <position position="88"/>
    </location>
    <ligand>
        <name>Fe cation</name>
        <dbReference type="ChEBI" id="CHEBI:24875"/>
    </ligand>
</feature>
<keyword evidence="10" id="KW-0408">Iron</keyword>
<dbReference type="EMBL" id="CP024848">
    <property type="protein sequence ID" value="AXI09892.1"/>
    <property type="molecule type" value="Genomic_DNA"/>
</dbReference>
<dbReference type="OrthoDB" id="8659436at2"/>
<evidence type="ECO:0000313" key="11">
    <source>
        <dbReference type="EMBL" id="AXI09892.1"/>
    </source>
</evidence>
<keyword evidence="6" id="KW-0805">Transcription regulation</keyword>
<dbReference type="AlphaFoldDB" id="A0A345PIR2"/>
<feature type="binding site" evidence="9">
    <location>
        <position position="131"/>
    </location>
    <ligand>
        <name>Zn(2+)</name>
        <dbReference type="ChEBI" id="CHEBI:29105"/>
    </ligand>
</feature>
<gene>
    <name evidence="11" type="ORF">CUC15_13565</name>
</gene>
<dbReference type="InterPro" id="IPR043135">
    <property type="entry name" value="Fur_C"/>
</dbReference>
<evidence type="ECO:0000256" key="6">
    <source>
        <dbReference type="ARBA" id="ARBA00023015"/>
    </source>
</evidence>
<dbReference type="InterPro" id="IPR002481">
    <property type="entry name" value="FUR"/>
</dbReference>
<sequence>MNIEEAIDLLKSKGYKATGRRKDILSYFNEADGYRTAKDLISHLEESYDGISFDTIYRNLHLYHEVGILESTELNGEKLFRMNCTHHHHHHFICNECGKTKEIDVCPMDELLGTLSNYEIEGHKFEIYGLCPGCKGA</sequence>
<evidence type="ECO:0000256" key="7">
    <source>
        <dbReference type="ARBA" id="ARBA00023125"/>
    </source>
</evidence>
<dbReference type="PANTHER" id="PTHR33202:SF1">
    <property type="entry name" value="FERRIC UPTAKE REGULATION PROTEIN"/>
    <property type="match status" value="1"/>
</dbReference>
<dbReference type="GO" id="GO:1900376">
    <property type="term" value="P:regulation of secondary metabolite biosynthetic process"/>
    <property type="evidence" value="ECO:0007669"/>
    <property type="project" value="TreeGrafter"/>
</dbReference>
<evidence type="ECO:0000256" key="4">
    <source>
        <dbReference type="ARBA" id="ARBA00022491"/>
    </source>
</evidence>
<dbReference type="InterPro" id="IPR036388">
    <property type="entry name" value="WH-like_DNA-bd_sf"/>
</dbReference>
<dbReference type="GO" id="GO:0000976">
    <property type="term" value="F:transcription cis-regulatory region binding"/>
    <property type="evidence" value="ECO:0007669"/>
    <property type="project" value="TreeGrafter"/>
</dbReference>
<protein>
    <submittedName>
        <fullName evidence="11">Transcriptional repressor</fullName>
    </submittedName>
</protein>
<keyword evidence="5 9" id="KW-0862">Zinc</keyword>
<dbReference type="Pfam" id="PF01475">
    <property type="entry name" value="FUR"/>
    <property type="match status" value="1"/>
</dbReference>
<dbReference type="KEGG" id="ocn:CUC15_13565"/>
<evidence type="ECO:0000313" key="12">
    <source>
        <dbReference type="Proteomes" id="UP000253908"/>
    </source>
</evidence>
<evidence type="ECO:0000256" key="2">
    <source>
        <dbReference type="ARBA" id="ARBA00007957"/>
    </source>
</evidence>
<dbReference type="Proteomes" id="UP000253908">
    <property type="component" value="Chromosome"/>
</dbReference>
<keyword evidence="3" id="KW-0963">Cytoplasm</keyword>
<organism evidence="11 12">
    <name type="scientific">Oceanobacillus zhaokaii</name>
    <dbReference type="NCBI Taxonomy" id="2052660"/>
    <lineage>
        <taxon>Bacteria</taxon>
        <taxon>Bacillati</taxon>
        <taxon>Bacillota</taxon>
        <taxon>Bacilli</taxon>
        <taxon>Bacillales</taxon>
        <taxon>Bacillaceae</taxon>
        <taxon>Oceanobacillus</taxon>
    </lineage>
</organism>
<evidence type="ECO:0000256" key="8">
    <source>
        <dbReference type="ARBA" id="ARBA00023163"/>
    </source>
</evidence>
<evidence type="ECO:0000256" key="9">
    <source>
        <dbReference type="PIRSR" id="PIRSR602481-1"/>
    </source>
</evidence>
<reference evidence="12" key="1">
    <citation type="submission" date="2017-11" db="EMBL/GenBank/DDBJ databases">
        <authorList>
            <person name="Zhu W."/>
        </authorList>
    </citation>
    <scope>NUCLEOTIDE SEQUENCE [LARGE SCALE GENOMIC DNA]</scope>
    <source>
        <strain evidence="12">160</strain>
    </source>
</reference>
<dbReference type="RefSeq" id="WP_114917178.1">
    <property type="nucleotide sequence ID" value="NZ_CP024848.1"/>
</dbReference>
<keyword evidence="12" id="KW-1185">Reference proteome</keyword>
<feature type="binding site" evidence="10">
    <location>
        <position position="123"/>
    </location>
    <ligand>
        <name>Fe cation</name>
        <dbReference type="ChEBI" id="CHEBI:24875"/>
    </ligand>
</feature>
<comment type="cofactor">
    <cofactor evidence="9">
        <name>Zn(2+)</name>
        <dbReference type="ChEBI" id="CHEBI:29105"/>
    </cofactor>
    <text evidence="9">Binds 1 zinc ion per subunit.</text>
</comment>
<feature type="binding site" evidence="9">
    <location>
        <position position="134"/>
    </location>
    <ligand>
        <name>Zn(2+)</name>
        <dbReference type="ChEBI" id="CHEBI:29105"/>
    </ligand>
</feature>
<evidence type="ECO:0000256" key="1">
    <source>
        <dbReference type="ARBA" id="ARBA00004496"/>
    </source>
</evidence>
<accession>A0A345PIR2</accession>
<dbReference type="CDD" id="cd07153">
    <property type="entry name" value="Fur_like"/>
    <property type="match status" value="1"/>
</dbReference>
<dbReference type="Gene3D" id="1.10.10.10">
    <property type="entry name" value="Winged helix-like DNA-binding domain superfamily/Winged helix DNA-binding domain"/>
    <property type="match status" value="1"/>
</dbReference>
<evidence type="ECO:0000256" key="3">
    <source>
        <dbReference type="ARBA" id="ARBA00022490"/>
    </source>
</evidence>
<dbReference type="PANTHER" id="PTHR33202">
    <property type="entry name" value="ZINC UPTAKE REGULATION PROTEIN"/>
    <property type="match status" value="1"/>
</dbReference>
<dbReference type="GO" id="GO:0008270">
    <property type="term" value="F:zinc ion binding"/>
    <property type="evidence" value="ECO:0007669"/>
    <property type="project" value="TreeGrafter"/>
</dbReference>
<keyword evidence="8" id="KW-0804">Transcription</keyword>